<dbReference type="EMBL" id="JACXJA010000023">
    <property type="protein sequence ID" value="MBD2863864.1"/>
    <property type="molecule type" value="Genomic_DNA"/>
</dbReference>
<evidence type="ECO:0000259" key="2">
    <source>
        <dbReference type="SMART" id="SM00278"/>
    </source>
</evidence>
<dbReference type="GO" id="GO:0015628">
    <property type="term" value="P:protein secretion by the type II secretion system"/>
    <property type="evidence" value="ECO:0007669"/>
    <property type="project" value="TreeGrafter"/>
</dbReference>
<dbReference type="SUPFAM" id="SSF47781">
    <property type="entry name" value="RuvA domain 2-like"/>
    <property type="match status" value="1"/>
</dbReference>
<name>A0A927C9F5_9BACL</name>
<sequence>MHGAGWTVRGAELLALFAAADGERQPAGTAPEPGGGKAQAGGSGSAAGHSGTGTLGGPAASGGGADTGRGGGTEPAPPSVPVSPPSEGAIDINRASAAELQQLPGIGPSKAKAIIDYRTAGGGFKSPEELMKVKGIGEKTFEQLKPRIHIGN</sequence>
<proteinExistence type="predicted"/>
<dbReference type="InterPro" id="IPR003583">
    <property type="entry name" value="Hlx-hairpin-Hlx_DNA-bd_motif"/>
</dbReference>
<evidence type="ECO:0000256" key="1">
    <source>
        <dbReference type="SAM" id="MobiDB-lite"/>
    </source>
</evidence>
<feature type="domain" description="Helix-hairpin-helix DNA-binding motif class 1" evidence="2">
    <location>
        <begin position="128"/>
        <end position="147"/>
    </location>
</feature>
<evidence type="ECO:0000313" key="3">
    <source>
        <dbReference type="EMBL" id="MBD2863864.1"/>
    </source>
</evidence>
<keyword evidence="4" id="KW-1185">Reference proteome</keyword>
<comment type="caution">
    <text evidence="3">The sequence shown here is derived from an EMBL/GenBank/DDBJ whole genome shotgun (WGS) entry which is preliminary data.</text>
</comment>
<dbReference type="Pfam" id="PF12836">
    <property type="entry name" value="HHH_3"/>
    <property type="match status" value="1"/>
</dbReference>
<feature type="region of interest" description="Disordered" evidence="1">
    <location>
        <begin position="22"/>
        <end position="91"/>
    </location>
</feature>
<dbReference type="NCBIfam" id="TIGR00426">
    <property type="entry name" value="competence protein ComEA helix-hairpin-helix repeat region"/>
    <property type="match status" value="1"/>
</dbReference>
<dbReference type="GO" id="GO:0003677">
    <property type="term" value="F:DNA binding"/>
    <property type="evidence" value="ECO:0007669"/>
    <property type="project" value="InterPro"/>
</dbReference>
<dbReference type="GO" id="GO:0006281">
    <property type="term" value="P:DNA repair"/>
    <property type="evidence" value="ECO:0007669"/>
    <property type="project" value="InterPro"/>
</dbReference>
<feature type="domain" description="Helix-hairpin-helix DNA-binding motif class 1" evidence="2">
    <location>
        <begin position="98"/>
        <end position="117"/>
    </location>
</feature>
<dbReference type="PANTHER" id="PTHR21180">
    <property type="entry name" value="ENDONUCLEASE/EXONUCLEASE/PHOSPHATASE FAMILY DOMAIN-CONTAINING PROTEIN 1"/>
    <property type="match status" value="1"/>
</dbReference>
<dbReference type="SMART" id="SM00278">
    <property type="entry name" value="HhH1"/>
    <property type="match status" value="2"/>
</dbReference>
<evidence type="ECO:0000313" key="4">
    <source>
        <dbReference type="Proteomes" id="UP000639396"/>
    </source>
</evidence>
<dbReference type="InterPro" id="IPR004509">
    <property type="entry name" value="Competence_ComEA_HhH"/>
</dbReference>
<feature type="compositionally biased region" description="Gly residues" evidence="1">
    <location>
        <begin position="33"/>
        <end position="73"/>
    </location>
</feature>
<organism evidence="3 4">
    <name type="scientific">Paenibacillus oceani</name>
    <dbReference type="NCBI Taxonomy" id="2772510"/>
    <lineage>
        <taxon>Bacteria</taxon>
        <taxon>Bacillati</taxon>
        <taxon>Bacillota</taxon>
        <taxon>Bacilli</taxon>
        <taxon>Bacillales</taxon>
        <taxon>Paenibacillaceae</taxon>
        <taxon>Paenibacillus</taxon>
    </lineage>
</organism>
<reference evidence="3" key="1">
    <citation type="submission" date="2020-09" db="EMBL/GenBank/DDBJ databases">
        <title>A novel bacterium of genus Paenibacillus, isolated from South China Sea.</title>
        <authorList>
            <person name="Huang H."/>
            <person name="Mo K."/>
            <person name="Hu Y."/>
        </authorList>
    </citation>
    <scope>NUCLEOTIDE SEQUENCE</scope>
    <source>
        <strain evidence="3">IB182363</strain>
    </source>
</reference>
<dbReference type="Gene3D" id="1.10.150.320">
    <property type="entry name" value="Photosystem II 12 kDa extrinsic protein"/>
    <property type="match status" value="1"/>
</dbReference>
<dbReference type="Proteomes" id="UP000639396">
    <property type="component" value="Unassembled WGS sequence"/>
</dbReference>
<dbReference type="InterPro" id="IPR010994">
    <property type="entry name" value="RuvA_2-like"/>
</dbReference>
<dbReference type="PANTHER" id="PTHR21180:SF32">
    <property type="entry name" value="ENDONUCLEASE_EXONUCLEASE_PHOSPHATASE FAMILY DOMAIN-CONTAINING PROTEIN 1"/>
    <property type="match status" value="1"/>
</dbReference>
<protein>
    <submittedName>
        <fullName evidence="3">Helix-hairpin-helix domain-containing protein</fullName>
    </submittedName>
</protein>
<feature type="compositionally biased region" description="Pro residues" evidence="1">
    <location>
        <begin position="75"/>
        <end position="84"/>
    </location>
</feature>
<dbReference type="AlphaFoldDB" id="A0A927C9F5"/>
<dbReference type="InterPro" id="IPR051675">
    <property type="entry name" value="Endo/Exo/Phosphatase_dom_1"/>
</dbReference>
<accession>A0A927C9F5</accession>
<dbReference type="GO" id="GO:0015627">
    <property type="term" value="C:type II protein secretion system complex"/>
    <property type="evidence" value="ECO:0007669"/>
    <property type="project" value="TreeGrafter"/>
</dbReference>
<gene>
    <name evidence="3" type="ORF">IDH45_17895</name>
</gene>